<evidence type="ECO:0000313" key="8">
    <source>
        <dbReference type="Proteomes" id="UP001457282"/>
    </source>
</evidence>
<reference evidence="7 8" key="1">
    <citation type="journal article" date="2023" name="G3 (Bethesda)">
        <title>A chromosome-length genome assembly and annotation of blackberry (Rubus argutus, cv. 'Hillquist').</title>
        <authorList>
            <person name="Bruna T."/>
            <person name="Aryal R."/>
            <person name="Dudchenko O."/>
            <person name="Sargent D.J."/>
            <person name="Mead D."/>
            <person name="Buti M."/>
            <person name="Cavallini A."/>
            <person name="Hytonen T."/>
            <person name="Andres J."/>
            <person name="Pham M."/>
            <person name="Weisz D."/>
            <person name="Mascagni F."/>
            <person name="Usai G."/>
            <person name="Natali L."/>
            <person name="Bassil N."/>
            <person name="Fernandez G.E."/>
            <person name="Lomsadze A."/>
            <person name="Armour M."/>
            <person name="Olukolu B."/>
            <person name="Poorten T."/>
            <person name="Britton C."/>
            <person name="Davik J."/>
            <person name="Ashrafi H."/>
            <person name="Aiden E.L."/>
            <person name="Borodovsky M."/>
            <person name="Worthington M."/>
        </authorList>
    </citation>
    <scope>NUCLEOTIDE SEQUENCE [LARGE SCALE GENOMIC DNA]</scope>
    <source>
        <strain evidence="7">PI 553951</strain>
    </source>
</reference>
<dbReference type="GO" id="GO:0003677">
    <property type="term" value="F:DNA binding"/>
    <property type="evidence" value="ECO:0007669"/>
    <property type="project" value="UniProtKB-KW"/>
</dbReference>
<comment type="caution">
    <text evidence="7">The sequence shown here is derived from an EMBL/GenBank/DDBJ whole genome shotgun (WGS) entry which is preliminary data.</text>
</comment>
<dbReference type="Gene3D" id="2.170.150.80">
    <property type="entry name" value="NAC domain"/>
    <property type="match status" value="1"/>
</dbReference>
<comment type="subcellular location">
    <subcellularLocation>
        <location evidence="1">Nucleus</location>
    </subcellularLocation>
</comment>
<gene>
    <name evidence="7" type="ORF">M0R45_005442</name>
</gene>
<evidence type="ECO:0000256" key="1">
    <source>
        <dbReference type="ARBA" id="ARBA00004123"/>
    </source>
</evidence>
<keyword evidence="5" id="KW-0539">Nucleus</keyword>
<keyword evidence="4" id="KW-0804">Transcription</keyword>
<accession>A0AAW1YMM9</accession>
<evidence type="ECO:0000256" key="5">
    <source>
        <dbReference type="ARBA" id="ARBA00023242"/>
    </source>
</evidence>
<evidence type="ECO:0000256" key="4">
    <source>
        <dbReference type="ARBA" id="ARBA00023163"/>
    </source>
</evidence>
<dbReference type="GO" id="GO:0006355">
    <property type="term" value="P:regulation of DNA-templated transcription"/>
    <property type="evidence" value="ECO:0007669"/>
    <property type="project" value="InterPro"/>
</dbReference>
<dbReference type="PANTHER" id="PTHR31989">
    <property type="entry name" value="NAC DOMAIN-CONTAINING PROTEIN 82-RELATED"/>
    <property type="match status" value="1"/>
</dbReference>
<name>A0AAW1YMM9_RUBAR</name>
<dbReference type="Proteomes" id="UP001457282">
    <property type="component" value="Unassembled WGS sequence"/>
</dbReference>
<organism evidence="7 8">
    <name type="scientific">Rubus argutus</name>
    <name type="common">Southern blackberry</name>
    <dbReference type="NCBI Taxonomy" id="59490"/>
    <lineage>
        <taxon>Eukaryota</taxon>
        <taxon>Viridiplantae</taxon>
        <taxon>Streptophyta</taxon>
        <taxon>Embryophyta</taxon>
        <taxon>Tracheophyta</taxon>
        <taxon>Spermatophyta</taxon>
        <taxon>Magnoliopsida</taxon>
        <taxon>eudicotyledons</taxon>
        <taxon>Gunneridae</taxon>
        <taxon>Pentapetalae</taxon>
        <taxon>rosids</taxon>
        <taxon>fabids</taxon>
        <taxon>Rosales</taxon>
        <taxon>Rosaceae</taxon>
        <taxon>Rosoideae</taxon>
        <taxon>Rosoideae incertae sedis</taxon>
        <taxon>Rubus</taxon>
    </lineage>
</organism>
<keyword evidence="2" id="KW-0805">Transcription regulation</keyword>
<dbReference type="InterPro" id="IPR036093">
    <property type="entry name" value="NAC_dom_sf"/>
</dbReference>
<evidence type="ECO:0000256" key="2">
    <source>
        <dbReference type="ARBA" id="ARBA00023015"/>
    </source>
</evidence>
<dbReference type="Pfam" id="PF02365">
    <property type="entry name" value="NAM"/>
    <property type="match status" value="1"/>
</dbReference>
<evidence type="ECO:0000313" key="7">
    <source>
        <dbReference type="EMBL" id="KAK9949933.1"/>
    </source>
</evidence>
<dbReference type="GO" id="GO:0005634">
    <property type="term" value="C:nucleus"/>
    <property type="evidence" value="ECO:0007669"/>
    <property type="project" value="UniProtKB-SubCell"/>
</dbReference>
<evidence type="ECO:0000259" key="6">
    <source>
        <dbReference type="PROSITE" id="PS51005"/>
    </source>
</evidence>
<dbReference type="SUPFAM" id="SSF101941">
    <property type="entry name" value="NAC domain"/>
    <property type="match status" value="1"/>
</dbReference>
<sequence>MPLSVPVGYRFHPTEEELVNHYLKKKMQGNDSEINGIIPEIDVCKYEPTELPALSGTETETHDDMEWFFFTRKDYKYNNSARSNRCTKQGYWKITSKERGIKARRSKAVIGKKRTLTFYQGRVPKSKKTNWVIHEYYLPVTEIISYQKQAQGDFVICRLKNKSNKRILQSVMKGNRAQENCESLFHAPQLPLDDCCSALQSPTSPELEDVLQANGTNGDCNKLQSPFGDNGSCVSDKNEILTCDEDDTVYDMFLELCDQPERNLDSLFYPLQLQENPTSILQSPIYTKLGNVPHPLQPQGNQPPILQSPISTKLGNVLHQAQDYQPPILQSPIYTKLGNAPHANVYYGECNKWQSTFEKKNSTNEVDIPVRHIVSNFENQATYYRIQEVRMLRPQTQRNPESSFYPLQPQDYTLQPLMYTELGDALHNIECNELFGDNDSSITKFLNTSFADQDHYSSEETAQTTFKDSNLTNSLGRNYHWDSGVSNETNTEVVHGWLQYSSALAIGNTLQCS</sequence>
<keyword evidence="3" id="KW-0238">DNA-binding</keyword>
<protein>
    <recommendedName>
        <fullName evidence="6">NAC domain-containing protein</fullName>
    </recommendedName>
</protein>
<dbReference type="PROSITE" id="PS51005">
    <property type="entry name" value="NAC"/>
    <property type="match status" value="1"/>
</dbReference>
<proteinExistence type="predicted"/>
<feature type="domain" description="NAC" evidence="6">
    <location>
        <begin position="5"/>
        <end position="162"/>
    </location>
</feature>
<dbReference type="EMBL" id="JBEDUW010000001">
    <property type="protein sequence ID" value="KAK9949933.1"/>
    <property type="molecule type" value="Genomic_DNA"/>
</dbReference>
<dbReference type="InterPro" id="IPR003441">
    <property type="entry name" value="NAC-dom"/>
</dbReference>
<dbReference type="AlphaFoldDB" id="A0AAW1YMM9"/>
<keyword evidence="8" id="KW-1185">Reference proteome</keyword>
<evidence type="ECO:0000256" key="3">
    <source>
        <dbReference type="ARBA" id="ARBA00023125"/>
    </source>
</evidence>